<feature type="compositionally biased region" description="Pro residues" evidence="5">
    <location>
        <begin position="186"/>
        <end position="197"/>
    </location>
</feature>
<reference evidence="7 8" key="1">
    <citation type="journal article" date="2018" name="J. Allergy Clin. Immunol.">
        <title>High-quality assembly of Dermatophagoides pteronyssinus genome and transcriptome reveals a wide range of novel allergens.</title>
        <authorList>
            <person name="Liu X.Y."/>
            <person name="Yang K.Y."/>
            <person name="Wang M.Q."/>
            <person name="Kwok J.S."/>
            <person name="Zeng X."/>
            <person name="Yang Z."/>
            <person name="Xiao X.J."/>
            <person name="Lau C.P."/>
            <person name="Li Y."/>
            <person name="Huang Z.M."/>
            <person name="Ba J.G."/>
            <person name="Yim A.K."/>
            <person name="Ouyang C.Y."/>
            <person name="Ngai S.M."/>
            <person name="Chan T.F."/>
            <person name="Leung E.L."/>
            <person name="Liu L."/>
            <person name="Liu Z.G."/>
            <person name="Tsui S.K."/>
        </authorList>
    </citation>
    <scope>NUCLEOTIDE SEQUENCE [LARGE SCALE GENOMIC DNA]</scope>
    <source>
        <strain evidence="7">Derp</strain>
    </source>
</reference>
<dbReference type="PANTHER" id="PTHR13798:SF11">
    <property type="entry name" value="RNA-BINDING PROTEIN 7-RELATED"/>
    <property type="match status" value="1"/>
</dbReference>
<evidence type="ECO:0000313" key="7">
    <source>
        <dbReference type="EMBL" id="KAH9426224.1"/>
    </source>
</evidence>
<proteinExistence type="predicted"/>
<dbReference type="EMBL" id="NJHN03000012">
    <property type="protein sequence ID" value="KAH9426224.1"/>
    <property type="molecule type" value="Genomic_DNA"/>
</dbReference>
<feature type="region of interest" description="Disordered" evidence="5">
    <location>
        <begin position="228"/>
        <end position="264"/>
    </location>
</feature>
<dbReference type="Pfam" id="PF00076">
    <property type="entry name" value="RRM_1"/>
    <property type="match status" value="1"/>
</dbReference>
<dbReference type="Gene3D" id="3.30.70.330">
    <property type="match status" value="1"/>
</dbReference>
<evidence type="ECO:0000256" key="5">
    <source>
        <dbReference type="SAM" id="MobiDB-lite"/>
    </source>
</evidence>
<feature type="region of interest" description="Disordered" evidence="5">
    <location>
        <begin position="295"/>
        <end position="315"/>
    </location>
</feature>
<dbReference type="Proteomes" id="UP000887458">
    <property type="component" value="Unassembled WGS sequence"/>
</dbReference>
<keyword evidence="3" id="KW-0539">Nucleus</keyword>
<dbReference type="InterPro" id="IPR000504">
    <property type="entry name" value="RRM_dom"/>
</dbReference>
<feature type="compositionally biased region" description="Pro residues" evidence="5">
    <location>
        <begin position="239"/>
        <end position="264"/>
    </location>
</feature>
<comment type="subcellular location">
    <subcellularLocation>
        <location evidence="1">Nucleus</location>
        <location evidence="1">Nucleoplasm</location>
    </subcellularLocation>
</comment>
<keyword evidence="2 4" id="KW-0694">RNA-binding</keyword>
<accession>A0ABQ8JUH0</accession>
<keyword evidence="8" id="KW-1185">Reference proteome</keyword>
<dbReference type="SUPFAM" id="SSF54928">
    <property type="entry name" value="RNA-binding domain, RBD"/>
    <property type="match status" value="1"/>
</dbReference>
<evidence type="ECO:0000259" key="6">
    <source>
        <dbReference type="PROSITE" id="PS50102"/>
    </source>
</evidence>
<feature type="domain" description="RRM" evidence="6">
    <location>
        <begin position="14"/>
        <end position="80"/>
    </location>
</feature>
<sequence length="315" mass="37252">MTEKDKSFQKLEERTLVVRNFDSDLTTKELLEELFSNFGPINNVVLKRDFAFIGYTEPESVAYALAMMHGICLHGRRLSLLPKLSSRSYYYRYLDSLETFERECDKNKKFLDQFQSSKQHEERQTIVRQFKNSKKDREKILTRLRHYRRHYDSDSNYNPYFGRDLVDDRHRYGHRHHDRYGEYPEQYPPTIPPPSMQPYPRSGLSNDHHYNDNVIVPPVVAPPQPPMYDSHPSRYEHPPYLPPPQYGHQYPDPPLPPQSVHAPPPGPYYNDRIATCPPGPPVPFVDYGYHSYDGPPPRHHSTRENFHRGMGRYHR</sequence>
<dbReference type="InterPro" id="IPR035979">
    <property type="entry name" value="RBD_domain_sf"/>
</dbReference>
<dbReference type="PROSITE" id="PS50102">
    <property type="entry name" value="RRM"/>
    <property type="match status" value="1"/>
</dbReference>
<evidence type="ECO:0000256" key="3">
    <source>
        <dbReference type="ARBA" id="ARBA00023242"/>
    </source>
</evidence>
<reference evidence="7 8" key="2">
    <citation type="journal article" date="2022" name="Mol. Biol. Evol.">
        <title>Comparative Genomics Reveals Insights into the Divergent Evolution of Astigmatic Mites and Household Pest Adaptations.</title>
        <authorList>
            <person name="Xiong Q."/>
            <person name="Wan A.T."/>
            <person name="Liu X."/>
            <person name="Fung C.S."/>
            <person name="Xiao X."/>
            <person name="Malainual N."/>
            <person name="Hou J."/>
            <person name="Wang L."/>
            <person name="Wang M."/>
            <person name="Yang K.Y."/>
            <person name="Cui Y."/>
            <person name="Leung E.L."/>
            <person name="Nong W."/>
            <person name="Shin S.K."/>
            <person name="Au S.W."/>
            <person name="Jeong K.Y."/>
            <person name="Chew F.T."/>
            <person name="Hui J.H."/>
            <person name="Leung T.F."/>
            <person name="Tungtrongchitr A."/>
            <person name="Zhong N."/>
            <person name="Liu Z."/>
            <person name="Tsui S.K."/>
        </authorList>
    </citation>
    <scope>NUCLEOTIDE SEQUENCE [LARGE SCALE GENOMIC DNA]</scope>
    <source>
        <strain evidence="7">Derp</strain>
    </source>
</reference>
<feature type="region of interest" description="Disordered" evidence="5">
    <location>
        <begin position="176"/>
        <end position="197"/>
    </location>
</feature>
<organism evidence="7 8">
    <name type="scientific">Dermatophagoides pteronyssinus</name>
    <name type="common">European house dust mite</name>
    <dbReference type="NCBI Taxonomy" id="6956"/>
    <lineage>
        <taxon>Eukaryota</taxon>
        <taxon>Metazoa</taxon>
        <taxon>Ecdysozoa</taxon>
        <taxon>Arthropoda</taxon>
        <taxon>Chelicerata</taxon>
        <taxon>Arachnida</taxon>
        <taxon>Acari</taxon>
        <taxon>Acariformes</taxon>
        <taxon>Sarcoptiformes</taxon>
        <taxon>Astigmata</taxon>
        <taxon>Psoroptidia</taxon>
        <taxon>Analgoidea</taxon>
        <taxon>Pyroglyphidae</taxon>
        <taxon>Dermatophagoidinae</taxon>
        <taxon>Dermatophagoides</taxon>
    </lineage>
</organism>
<dbReference type="SMART" id="SM00360">
    <property type="entry name" value="RRM"/>
    <property type="match status" value="1"/>
</dbReference>
<dbReference type="InterPro" id="IPR052285">
    <property type="entry name" value="NEXT_complex_subunit"/>
</dbReference>
<protein>
    <submittedName>
        <fullName evidence="7">Nucleic acid binding</fullName>
    </submittedName>
</protein>
<comment type="caution">
    <text evidence="7">The sequence shown here is derived from an EMBL/GenBank/DDBJ whole genome shotgun (WGS) entry which is preliminary data.</text>
</comment>
<dbReference type="PANTHER" id="PTHR13798">
    <property type="entry name" value="RNA BINDING MOTIF RBM PROTEIN -RELATED"/>
    <property type="match status" value="1"/>
</dbReference>
<dbReference type="InterPro" id="IPR012677">
    <property type="entry name" value="Nucleotide-bd_a/b_plait_sf"/>
</dbReference>
<name>A0ABQ8JUH0_DERPT</name>
<evidence type="ECO:0000256" key="1">
    <source>
        <dbReference type="ARBA" id="ARBA00004642"/>
    </source>
</evidence>
<evidence type="ECO:0000256" key="2">
    <source>
        <dbReference type="ARBA" id="ARBA00022884"/>
    </source>
</evidence>
<gene>
    <name evidence="7" type="primary">RBM7</name>
    <name evidence="7" type="ORF">DERP_007164</name>
</gene>
<evidence type="ECO:0000256" key="4">
    <source>
        <dbReference type="PROSITE-ProRule" id="PRU00176"/>
    </source>
</evidence>
<evidence type="ECO:0000313" key="8">
    <source>
        <dbReference type="Proteomes" id="UP000887458"/>
    </source>
</evidence>